<keyword evidence="5" id="KW-1185">Reference proteome</keyword>
<dbReference type="Pfam" id="PF00293">
    <property type="entry name" value="NUDIX"/>
    <property type="match status" value="1"/>
</dbReference>
<dbReference type="InterPro" id="IPR015797">
    <property type="entry name" value="NUDIX_hydrolase-like_dom_sf"/>
</dbReference>
<dbReference type="Gene3D" id="3.90.79.10">
    <property type="entry name" value="Nucleoside Triphosphate Pyrophosphohydrolase"/>
    <property type="match status" value="1"/>
</dbReference>
<dbReference type="InterPro" id="IPR000086">
    <property type="entry name" value="NUDIX_hydrolase_dom"/>
</dbReference>
<dbReference type="PANTHER" id="PTHR23114:SF17">
    <property type="entry name" value="M7GPPPN-MRNA HYDROLASE"/>
    <property type="match status" value="1"/>
</dbReference>
<comment type="caution">
    <text evidence="4">The sequence shown here is derived from an EMBL/GenBank/DDBJ whole genome shotgun (WGS) entry which is preliminary data.</text>
</comment>
<dbReference type="SUPFAM" id="SSF55811">
    <property type="entry name" value="Nudix"/>
    <property type="match status" value="1"/>
</dbReference>
<dbReference type="PRINTS" id="PR00502">
    <property type="entry name" value="NUDIXFAMILY"/>
</dbReference>
<evidence type="ECO:0000259" key="3">
    <source>
        <dbReference type="PROSITE" id="PS51462"/>
    </source>
</evidence>
<evidence type="ECO:0000256" key="2">
    <source>
        <dbReference type="RuleBase" id="RU003476"/>
    </source>
</evidence>
<dbReference type="InterPro" id="IPR020084">
    <property type="entry name" value="NUDIX_hydrolase_CS"/>
</dbReference>
<reference evidence="4 5" key="1">
    <citation type="submission" date="2024-01" db="EMBL/GenBank/DDBJ databases">
        <title>Pedobacter sp. nov., isolated from oil-contaminated soil.</title>
        <authorList>
            <person name="Le N.T.T."/>
        </authorList>
    </citation>
    <scope>NUCLEOTIDE SEQUENCE [LARGE SCALE GENOMIC DNA]</scope>
    <source>
        <strain evidence="4 5">VNH31</strain>
    </source>
</reference>
<proteinExistence type="inferred from homology"/>
<dbReference type="RefSeq" id="WP_330146304.1">
    <property type="nucleotide sequence ID" value="NZ_JAZDQU010000002.1"/>
</dbReference>
<keyword evidence="1 2" id="KW-0378">Hydrolase</keyword>
<evidence type="ECO:0000256" key="1">
    <source>
        <dbReference type="ARBA" id="ARBA00022801"/>
    </source>
</evidence>
<gene>
    <name evidence="4" type="ORF">VRU49_08265</name>
</gene>
<dbReference type="EMBL" id="JAZDQU010000002">
    <property type="protein sequence ID" value="MEE1885407.1"/>
    <property type="molecule type" value="Genomic_DNA"/>
</dbReference>
<name>A0ABU7H2Y1_9SPHI</name>
<dbReference type="InterPro" id="IPR020476">
    <property type="entry name" value="Nudix_hydrolase"/>
</dbReference>
<dbReference type="Proteomes" id="UP001337681">
    <property type="component" value="Unassembled WGS sequence"/>
</dbReference>
<feature type="domain" description="Nudix hydrolase" evidence="3">
    <location>
        <begin position="71"/>
        <end position="200"/>
    </location>
</feature>
<dbReference type="PANTHER" id="PTHR23114">
    <property type="entry name" value="M7GPPPN-MRNA HYDROLASE"/>
    <property type="match status" value="1"/>
</dbReference>
<dbReference type="PROSITE" id="PS00893">
    <property type="entry name" value="NUDIX_BOX"/>
    <property type="match status" value="1"/>
</dbReference>
<evidence type="ECO:0000313" key="5">
    <source>
        <dbReference type="Proteomes" id="UP001337681"/>
    </source>
</evidence>
<protein>
    <submittedName>
        <fullName evidence="4">NUDIX domain-containing protein</fullName>
    </submittedName>
</protein>
<evidence type="ECO:0000313" key="4">
    <source>
        <dbReference type="EMBL" id="MEE1885407.1"/>
    </source>
</evidence>
<comment type="similarity">
    <text evidence="2">Belongs to the Nudix hydrolase family.</text>
</comment>
<sequence length="203" mass="23873">MPQNYRIYINTNTLTITENPHQYDENHQPVDNQNFDFLTFYANQFKVNDVHFILHVEDAKNALKQIKKTVKVIKAAGGVVCNPNHEYLLIFRNNKWDLPKGKIEKGEDKKEAAVREVEEECGVLIDRVIEKLDSTYHMYELNDEIILKKTYWYKMEVDVLSKLTPQIEEGITEVEWVSPQFMAQKMENTYPLIKEVISKMGLF</sequence>
<organism evidence="4 5">
    <name type="scientific">Pedobacter flavus</name>
    <dbReference type="NCBI Taxonomy" id="3113906"/>
    <lineage>
        <taxon>Bacteria</taxon>
        <taxon>Pseudomonadati</taxon>
        <taxon>Bacteroidota</taxon>
        <taxon>Sphingobacteriia</taxon>
        <taxon>Sphingobacteriales</taxon>
        <taxon>Sphingobacteriaceae</taxon>
        <taxon>Pedobacter</taxon>
    </lineage>
</organism>
<dbReference type="PROSITE" id="PS51462">
    <property type="entry name" value="NUDIX"/>
    <property type="match status" value="1"/>
</dbReference>
<dbReference type="CDD" id="cd03673">
    <property type="entry name" value="NUDIX_Ap6A_hydrolase"/>
    <property type="match status" value="1"/>
</dbReference>
<accession>A0ABU7H2Y1</accession>